<feature type="region of interest" description="Disordered" evidence="6">
    <location>
        <begin position="564"/>
        <end position="590"/>
    </location>
</feature>
<evidence type="ECO:0000256" key="6">
    <source>
        <dbReference type="SAM" id="MobiDB-lite"/>
    </source>
</evidence>
<reference evidence="9" key="1">
    <citation type="submission" date="2025-08" db="UniProtKB">
        <authorList>
            <consortium name="RefSeq"/>
        </authorList>
    </citation>
    <scope>IDENTIFICATION</scope>
    <source>
        <tissue evidence="9">Leaf</tissue>
    </source>
</reference>
<dbReference type="SUPFAM" id="SSF101941">
    <property type="entry name" value="NAC domain"/>
    <property type="match status" value="1"/>
</dbReference>
<keyword evidence="3" id="KW-0238">DNA-binding</keyword>
<sequence length="704" mass="80314">MAAVIIPQNLPVGYRFHPTDEEFVHHYLKNRVLGYVDRPCVIPDVDICRWDPWELPHKFHGESIIPPDDKVQEWWFFCLQTPKQVRRSTPSGFWKKTGADRNVKDRDTNRVIGTKKTLVFHKGQGSKGINTKWVIHEFHLPANELNRNYVLCWLKHTRDEKADNSTIELAHGAINLADLDSDLHQPDYENSFLEPLIQEMLNSPIEPSFQPEDRISSDFLPLLQPARRSQNSLPSNINQFMNSPSLMDFSLDFPLENRFQPDNRVSSDMLQLFHPARQSQNSLPSNRHQFRNTENPSFMPISWENSIPDESIQLESLFGTSEEDEDFGNMLNDDLFEEVEDVEVPSGDLFYDDFFDGDQMQTGYLIQARMDSLIESSERSVMDFALDDGLTDEYIQLVSETSEEDEDVGYLLNGDLVDADFFHGDQMQTLYGQTPNLHNECPVLMENRRAQTMDSIHGVVPLEEKKGLVENKFSGSLVALKKPMAPPVRAAGVKYYGKDEVLRFGKVKQETAATSIKPEYIFFDETAARAKDGQISVMESRQTRMIGSLHGVVPLEQKKGIIQSKVNSSHASSAKSMELPKKPKIPRMPEPPRMYINEELWLRKVKKQESALRNVKTECVSFDKAAATAKVVKYQEHRSASNLLRKAKIREIEHAREKANSVTALTRPTAKSTKCSTNPPRPNLVNVLVGIFLLFAISCQVFNL</sequence>
<protein>
    <submittedName>
        <fullName evidence="9">NAC domain-containing protein 53-like isoform X2</fullName>
    </submittedName>
</protein>
<proteinExistence type="predicted"/>
<gene>
    <name evidence="9" type="primary">LOC115746579</name>
</gene>
<dbReference type="Proteomes" id="UP000827889">
    <property type="component" value="Chromosome 5"/>
</dbReference>
<keyword evidence="8" id="KW-1185">Reference proteome</keyword>
<comment type="subcellular location">
    <subcellularLocation>
        <location evidence="1">Nucleus</location>
    </subcellularLocation>
</comment>
<organism evidence="8 9">
    <name type="scientific">Rhodamnia argentea</name>
    <dbReference type="NCBI Taxonomy" id="178133"/>
    <lineage>
        <taxon>Eukaryota</taxon>
        <taxon>Viridiplantae</taxon>
        <taxon>Streptophyta</taxon>
        <taxon>Embryophyta</taxon>
        <taxon>Tracheophyta</taxon>
        <taxon>Spermatophyta</taxon>
        <taxon>Magnoliopsida</taxon>
        <taxon>eudicotyledons</taxon>
        <taxon>Gunneridae</taxon>
        <taxon>Pentapetalae</taxon>
        <taxon>rosids</taxon>
        <taxon>malvids</taxon>
        <taxon>Myrtales</taxon>
        <taxon>Myrtaceae</taxon>
        <taxon>Myrtoideae</taxon>
        <taxon>Myrteae</taxon>
        <taxon>Australasian group</taxon>
        <taxon>Rhodamnia</taxon>
    </lineage>
</organism>
<evidence type="ECO:0000256" key="5">
    <source>
        <dbReference type="ARBA" id="ARBA00023242"/>
    </source>
</evidence>
<dbReference type="InterPro" id="IPR003441">
    <property type="entry name" value="NAC-dom"/>
</dbReference>
<dbReference type="Pfam" id="PF02365">
    <property type="entry name" value="NAM"/>
    <property type="match status" value="1"/>
</dbReference>
<evidence type="ECO:0000256" key="2">
    <source>
        <dbReference type="ARBA" id="ARBA00023015"/>
    </source>
</evidence>
<feature type="domain" description="NAC" evidence="7">
    <location>
        <begin position="10"/>
        <end position="157"/>
    </location>
</feature>
<keyword evidence="5" id="KW-0539">Nucleus</keyword>
<evidence type="ECO:0000259" key="7">
    <source>
        <dbReference type="PROSITE" id="PS51005"/>
    </source>
</evidence>
<evidence type="ECO:0000313" key="9">
    <source>
        <dbReference type="RefSeq" id="XP_048134812.1"/>
    </source>
</evidence>
<keyword evidence="4" id="KW-0804">Transcription</keyword>
<dbReference type="PANTHER" id="PTHR31989">
    <property type="entry name" value="NAC DOMAIN-CONTAINING PROTEIN 82-RELATED"/>
    <property type="match status" value="1"/>
</dbReference>
<dbReference type="RefSeq" id="XP_048134812.1">
    <property type="nucleotide sequence ID" value="XM_048278855.1"/>
</dbReference>
<evidence type="ECO:0000313" key="8">
    <source>
        <dbReference type="Proteomes" id="UP000827889"/>
    </source>
</evidence>
<keyword evidence="2" id="KW-0805">Transcription regulation</keyword>
<evidence type="ECO:0000256" key="1">
    <source>
        <dbReference type="ARBA" id="ARBA00004123"/>
    </source>
</evidence>
<dbReference type="PROSITE" id="PS51005">
    <property type="entry name" value="NAC"/>
    <property type="match status" value="1"/>
</dbReference>
<dbReference type="Gene3D" id="2.170.150.80">
    <property type="entry name" value="NAC domain"/>
    <property type="match status" value="1"/>
</dbReference>
<feature type="compositionally biased region" description="Polar residues" evidence="6">
    <location>
        <begin position="564"/>
        <end position="575"/>
    </location>
</feature>
<accession>A0ABM3HDX7</accession>
<evidence type="ECO:0000256" key="4">
    <source>
        <dbReference type="ARBA" id="ARBA00023163"/>
    </source>
</evidence>
<dbReference type="InterPro" id="IPR036093">
    <property type="entry name" value="NAC_dom_sf"/>
</dbReference>
<name>A0ABM3HDX7_9MYRT</name>
<dbReference type="GeneID" id="115746579"/>
<evidence type="ECO:0000256" key="3">
    <source>
        <dbReference type="ARBA" id="ARBA00023125"/>
    </source>
</evidence>